<sequence>MSNSLSVKPNLVLSPFPNRTDTQNPLFNRTHFAHKPFLRGSLSVAKFGFKPDPQSAEGSIKELFGQAETILFTIADAAVSSSDTVTTTKPNSDWLSGITNVMETVLKVLKDGLSTLHVPYSYGFAIILLTVIVKAATFPLTKKQVESAMAMRSLTPQIKAIQQRYAGDQERIQLETARLYKLAGINPLAGCLPTLATIPVWIGLYRALSNVADEGLLTEGFFWIPSLAGPTTIAARQSGSGISWLFPFQDGHPPLGWHDTFPYLVLPVLLVVSQYISVQIMQASQNNDPNVKTSQALTNFLPLMIGYFSLSVPSGLSLYWFTNNILSTVQQVWLQKFWGAKNPMREFSDSIKEEQLEIQKPVSRLNSTKEEVRQREKLTVEGVRPGERFKQLKEQEARKRREREEKRKAEEAAVKGNQLTNEEHKNERSGLEGESGGAASLVDKKNGNLLSVTGQDTANVKLVNGDQSSQELNKDESTISVFRTEDGVVSAKTEVDGREEQQSYENFEKMLRLMSDRSVNPMIYVIPVIILDLRLICVHSITGFMISQEAVEICKSSVTNDNKRSEEDTHQDGRE</sequence>
<dbReference type="EMBL" id="CM047741">
    <property type="protein sequence ID" value="KAJ0038111.1"/>
    <property type="molecule type" value="Genomic_DNA"/>
</dbReference>
<evidence type="ECO:0000313" key="2">
    <source>
        <dbReference type="Proteomes" id="UP001163603"/>
    </source>
</evidence>
<protein>
    <submittedName>
        <fullName evidence="1">Uncharacterized protein</fullName>
    </submittedName>
</protein>
<comment type="caution">
    <text evidence="1">The sequence shown here is derived from an EMBL/GenBank/DDBJ whole genome shotgun (WGS) entry which is preliminary data.</text>
</comment>
<organism evidence="1 2">
    <name type="scientific">Pistacia integerrima</name>
    <dbReference type="NCBI Taxonomy" id="434235"/>
    <lineage>
        <taxon>Eukaryota</taxon>
        <taxon>Viridiplantae</taxon>
        <taxon>Streptophyta</taxon>
        <taxon>Embryophyta</taxon>
        <taxon>Tracheophyta</taxon>
        <taxon>Spermatophyta</taxon>
        <taxon>Magnoliopsida</taxon>
        <taxon>eudicotyledons</taxon>
        <taxon>Gunneridae</taxon>
        <taxon>Pentapetalae</taxon>
        <taxon>rosids</taxon>
        <taxon>malvids</taxon>
        <taxon>Sapindales</taxon>
        <taxon>Anacardiaceae</taxon>
        <taxon>Pistacia</taxon>
    </lineage>
</organism>
<accession>A0ACC0YM53</accession>
<keyword evidence="2" id="KW-1185">Reference proteome</keyword>
<reference evidence="2" key="1">
    <citation type="journal article" date="2023" name="G3 (Bethesda)">
        <title>Genome assembly and association tests identify interacting loci associated with vigor, precocity, and sex in interspecific pistachio rootstocks.</title>
        <authorList>
            <person name="Palmer W."/>
            <person name="Jacygrad E."/>
            <person name="Sagayaradj S."/>
            <person name="Cavanaugh K."/>
            <person name="Han R."/>
            <person name="Bertier L."/>
            <person name="Beede B."/>
            <person name="Kafkas S."/>
            <person name="Golino D."/>
            <person name="Preece J."/>
            <person name="Michelmore R."/>
        </authorList>
    </citation>
    <scope>NUCLEOTIDE SEQUENCE [LARGE SCALE GENOMIC DNA]</scope>
</reference>
<dbReference type="Proteomes" id="UP001163603">
    <property type="component" value="Chromosome 6"/>
</dbReference>
<name>A0ACC0YM53_9ROSI</name>
<proteinExistence type="predicted"/>
<gene>
    <name evidence="1" type="ORF">Pint_23607</name>
</gene>
<evidence type="ECO:0000313" key="1">
    <source>
        <dbReference type="EMBL" id="KAJ0038111.1"/>
    </source>
</evidence>